<accession>A0A9Q1BV80</accession>
<feature type="domain" description="Endonuclease/exonuclease/phosphatase" evidence="1">
    <location>
        <begin position="99"/>
        <end position="202"/>
    </location>
</feature>
<dbReference type="PANTHER" id="PTHR33395">
    <property type="entry name" value="TRANSCRIPTASE, PUTATIVE-RELATED-RELATED"/>
    <property type="match status" value="1"/>
</dbReference>
<dbReference type="InterPro" id="IPR036691">
    <property type="entry name" value="Endo/exonu/phosph_ase_sf"/>
</dbReference>
<reference evidence="2" key="1">
    <citation type="submission" date="2021-10" db="EMBL/GenBank/DDBJ databases">
        <title>Tropical sea cucumber genome reveals ecological adaptation and Cuvierian tubules defense mechanism.</title>
        <authorList>
            <person name="Chen T."/>
        </authorList>
    </citation>
    <scope>NUCLEOTIDE SEQUENCE</scope>
    <source>
        <strain evidence="2">Nanhai2018</strain>
        <tissue evidence="2">Muscle</tissue>
    </source>
</reference>
<evidence type="ECO:0000259" key="1">
    <source>
        <dbReference type="Pfam" id="PF14529"/>
    </source>
</evidence>
<sequence>MLWYYKRGELELTFNRINPDIIFITESLPKTSRFSVQVSELGISGYQLFTNDDPKRGVCVYVKETLTCHQLRKFTSDSKDTEVIWIEFELTGSNKLLLGCIYRSPNSTDEQNLKLNHEITQGVSRKCFSHILIAGDFNCPEIDWGNCLSSKDYKHMPSLFLEKATHHRGDQQANILDLIFTNEEDMIDKVEFLSPLEKSHHSGLSFTYNCYYHQGSPHQDKLNYNRGDFFQIRQKLYEIDWEAE</sequence>
<evidence type="ECO:0000313" key="3">
    <source>
        <dbReference type="Proteomes" id="UP001152320"/>
    </source>
</evidence>
<dbReference type="Pfam" id="PF14529">
    <property type="entry name" value="Exo_endo_phos_2"/>
    <property type="match status" value="1"/>
</dbReference>
<dbReference type="GO" id="GO:0007508">
    <property type="term" value="P:larval heart development"/>
    <property type="evidence" value="ECO:0007669"/>
    <property type="project" value="TreeGrafter"/>
</dbReference>
<dbReference type="Proteomes" id="UP001152320">
    <property type="component" value="Chromosome 11"/>
</dbReference>
<dbReference type="GO" id="GO:0003824">
    <property type="term" value="F:catalytic activity"/>
    <property type="evidence" value="ECO:0007669"/>
    <property type="project" value="InterPro"/>
</dbReference>
<dbReference type="InterPro" id="IPR005135">
    <property type="entry name" value="Endo/exonuclease/phosphatase"/>
</dbReference>
<comment type="caution">
    <text evidence="2">The sequence shown here is derived from an EMBL/GenBank/DDBJ whole genome shotgun (WGS) entry which is preliminary data.</text>
</comment>
<protein>
    <recommendedName>
        <fullName evidence="1">Endonuclease/exonuclease/phosphatase domain-containing protein</fullName>
    </recommendedName>
</protein>
<dbReference type="EMBL" id="JAIZAY010000011">
    <property type="protein sequence ID" value="KAJ8033370.1"/>
    <property type="molecule type" value="Genomic_DNA"/>
</dbReference>
<dbReference type="AlphaFoldDB" id="A0A9Q1BV80"/>
<dbReference type="PANTHER" id="PTHR33395:SF22">
    <property type="entry name" value="REVERSE TRANSCRIPTASE DOMAIN-CONTAINING PROTEIN"/>
    <property type="match status" value="1"/>
</dbReference>
<dbReference type="SUPFAM" id="SSF56219">
    <property type="entry name" value="DNase I-like"/>
    <property type="match status" value="1"/>
</dbReference>
<name>A0A9Q1BV80_HOLLE</name>
<dbReference type="Gene3D" id="3.60.10.10">
    <property type="entry name" value="Endonuclease/exonuclease/phosphatase"/>
    <property type="match status" value="1"/>
</dbReference>
<proteinExistence type="predicted"/>
<evidence type="ECO:0000313" key="2">
    <source>
        <dbReference type="EMBL" id="KAJ8033370.1"/>
    </source>
</evidence>
<dbReference type="OrthoDB" id="10070808at2759"/>
<organism evidence="2 3">
    <name type="scientific">Holothuria leucospilota</name>
    <name type="common">Black long sea cucumber</name>
    <name type="synonym">Mertensiothuria leucospilota</name>
    <dbReference type="NCBI Taxonomy" id="206669"/>
    <lineage>
        <taxon>Eukaryota</taxon>
        <taxon>Metazoa</taxon>
        <taxon>Echinodermata</taxon>
        <taxon>Eleutherozoa</taxon>
        <taxon>Echinozoa</taxon>
        <taxon>Holothuroidea</taxon>
        <taxon>Aspidochirotacea</taxon>
        <taxon>Aspidochirotida</taxon>
        <taxon>Holothuriidae</taxon>
        <taxon>Holothuria</taxon>
    </lineage>
</organism>
<dbReference type="GO" id="GO:0031012">
    <property type="term" value="C:extracellular matrix"/>
    <property type="evidence" value="ECO:0007669"/>
    <property type="project" value="TreeGrafter"/>
</dbReference>
<keyword evidence="3" id="KW-1185">Reference proteome</keyword>
<dbReference type="GO" id="GO:0061343">
    <property type="term" value="P:cell adhesion involved in heart morphogenesis"/>
    <property type="evidence" value="ECO:0007669"/>
    <property type="project" value="TreeGrafter"/>
</dbReference>
<gene>
    <name evidence="2" type="ORF">HOLleu_23586</name>
</gene>